<organism evidence="3 4">
    <name type="scientific">Williamsia phyllosphaerae</name>
    <dbReference type="NCBI Taxonomy" id="885042"/>
    <lineage>
        <taxon>Bacteria</taxon>
        <taxon>Bacillati</taxon>
        <taxon>Actinomycetota</taxon>
        <taxon>Actinomycetes</taxon>
        <taxon>Mycobacteriales</taxon>
        <taxon>Nocardiaceae</taxon>
        <taxon>Williamsia</taxon>
    </lineage>
</organism>
<proteinExistence type="predicted"/>
<evidence type="ECO:0000256" key="1">
    <source>
        <dbReference type="SAM" id="SignalP"/>
    </source>
</evidence>
<feature type="chain" id="PRO_5046927687" evidence="1">
    <location>
        <begin position="33"/>
        <end position="360"/>
    </location>
</feature>
<evidence type="ECO:0000259" key="2">
    <source>
        <dbReference type="Pfam" id="PF13449"/>
    </source>
</evidence>
<accession>A0ABQ1UAB9</accession>
<keyword evidence="1" id="KW-0732">Signal</keyword>
<dbReference type="Proteomes" id="UP000632454">
    <property type="component" value="Unassembled WGS sequence"/>
</dbReference>
<evidence type="ECO:0000313" key="3">
    <source>
        <dbReference type="EMBL" id="GGF14047.1"/>
    </source>
</evidence>
<evidence type="ECO:0000313" key="4">
    <source>
        <dbReference type="Proteomes" id="UP000632454"/>
    </source>
</evidence>
<dbReference type="EMBL" id="BMCS01000001">
    <property type="protein sequence ID" value="GGF14047.1"/>
    <property type="molecule type" value="Genomic_DNA"/>
</dbReference>
<reference evidence="4" key="1">
    <citation type="journal article" date="2019" name="Int. J. Syst. Evol. Microbiol.">
        <title>The Global Catalogue of Microorganisms (GCM) 10K type strain sequencing project: providing services to taxonomists for standard genome sequencing and annotation.</title>
        <authorList>
            <consortium name="The Broad Institute Genomics Platform"/>
            <consortium name="The Broad Institute Genome Sequencing Center for Infectious Disease"/>
            <person name="Wu L."/>
            <person name="Ma J."/>
        </authorList>
    </citation>
    <scope>NUCLEOTIDE SEQUENCE [LARGE SCALE GENOMIC DNA]</scope>
    <source>
        <strain evidence="4">CCM 7855</strain>
    </source>
</reference>
<dbReference type="InterPro" id="IPR027372">
    <property type="entry name" value="Phytase-like_dom"/>
</dbReference>
<dbReference type="Pfam" id="PF13449">
    <property type="entry name" value="Phytase-like"/>
    <property type="match status" value="1"/>
</dbReference>
<keyword evidence="4" id="KW-1185">Reference proteome</keyword>
<dbReference type="RefSeq" id="WP_188487011.1">
    <property type="nucleotide sequence ID" value="NZ_BMCS01000001.1"/>
</dbReference>
<sequence length="360" mass="38000">MGLSRLGQRVQIGCLVGAVAVSGLVAAAPANAAPNGPTARYVDTMTVPDNFVPTPFRFGGLSGIDNIGGGNYVAVSDDKGEYGPARYFQFRLPITRNGQFATRAPVLTNAGTILGPGNIPLLPGQADLEGIRKLGGNFVVSSEGARPFVRVVSPPGLYVRDIPIPAAYRPGPGRGLKTNDGFEGLTVTRSGQVALMTESALVQDGGDPTKAAGTRSRLLITGGRGNSEYVYRTDPIARNASSRATNGVSEILSISSTDYLVLERGFDPVANRNSIKVYVATTRGATSVTGVNKLSGREVPMSKRLVFDFAKLPMLRPDNVEGMAWGPTISGGRRTLILISDDNFNNPAQHTKLHTLALTF</sequence>
<name>A0ABQ1UAB9_9NOCA</name>
<feature type="signal peptide" evidence="1">
    <location>
        <begin position="1"/>
        <end position="32"/>
    </location>
</feature>
<comment type="caution">
    <text evidence="3">The sequence shown here is derived from an EMBL/GenBank/DDBJ whole genome shotgun (WGS) entry which is preliminary data.</text>
</comment>
<gene>
    <name evidence="3" type="ORF">GCM10007298_07550</name>
</gene>
<feature type="domain" description="Phytase-like" evidence="2">
    <location>
        <begin position="57"/>
        <end position="344"/>
    </location>
</feature>
<protein>
    <submittedName>
        <fullName evidence="3">3-phytase</fullName>
    </submittedName>
</protein>